<feature type="domain" description="Type VII secretion system protein EccE" evidence="2">
    <location>
        <begin position="188"/>
        <end position="282"/>
    </location>
</feature>
<evidence type="ECO:0000256" key="1">
    <source>
        <dbReference type="SAM" id="MobiDB-lite"/>
    </source>
</evidence>
<name>A0A7W7SQV5_9ACTN</name>
<feature type="compositionally biased region" description="Low complexity" evidence="1">
    <location>
        <begin position="1"/>
        <end position="20"/>
    </location>
</feature>
<accession>A0A7W7SQV5</accession>
<dbReference type="RefSeq" id="WP_184535231.1">
    <property type="nucleotide sequence ID" value="NZ_JACHJW010000001.1"/>
</dbReference>
<evidence type="ECO:0000259" key="2">
    <source>
        <dbReference type="Pfam" id="PF11203"/>
    </source>
</evidence>
<dbReference type="Pfam" id="PF11203">
    <property type="entry name" value="EccE"/>
    <property type="match status" value="1"/>
</dbReference>
<sequence length="379" mass="40184">MPTATPTTEPTTEPAIEPNTGPARETALARAGRLPHPPVGQRRWLGVDAGRVALWQAAALGVVAAGGPFDAAGGTATGLAALVVGGTALRVRGRWLPDWALVRHRYQRRARHPQPTLPTLSTRTYADRAGNRAGLASDGNSWSGLLRLDPSGDLDHLLPHLSASYSDPELPLTGLQLVDWTSPGTGQAARWLAIRVDPRHAGRAVAARGGGDQGLIRTAGTAALRLATVLRAAGHRVLLPDGTQLHDDWAASLGVDPRQAAEPTTENWRYWSLGMLHQVCYRPRRTPRNWDEVAHHLLRRHGSEPALVSAISIRLDRQRGGGTRTSALVRLGVPAGPAPEAVAEVVGRATAGFGKGLVPLHGTHAVAAWDSLPLAGLRL</sequence>
<evidence type="ECO:0000313" key="4">
    <source>
        <dbReference type="Proteomes" id="UP000578819"/>
    </source>
</evidence>
<gene>
    <name evidence="3" type="ORF">FHR38_003007</name>
</gene>
<organism evidence="3 4">
    <name type="scientific">Micromonospora polyrhachis</name>
    <dbReference type="NCBI Taxonomy" id="1282883"/>
    <lineage>
        <taxon>Bacteria</taxon>
        <taxon>Bacillati</taxon>
        <taxon>Actinomycetota</taxon>
        <taxon>Actinomycetes</taxon>
        <taxon>Micromonosporales</taxon>
        <taxon>Micromonosporaceae</taxon>
        <taxon>Micromonospora</taxon>
    </lineage>
</organism>
<proteinExistence type="predicted"/>
<comment type="caution">
    <text evidence="3">The sequence shown here is derived from an EMBL/GenBank/DDBJ whole genome shotgun (WGS) entry which is preliminary data.</text>
</comment>
<dbReference type="AlphaFoldDB" id="A0A7W7SQV5"/>
<dbReference type="InterPro" id="IPR050051">
    <property type="entry name" value="EccE_dom"/>
</dbReference>
<reference evidence="3 4" key="1">
    <citation type="submission" date="2020-08" db="EMBL/GenBank/DDBJ databases">
        <title>Sequencing the genomes of 1000 actinobacteria strains.</title>
        <authorList>
            <person name="Klenk H.-P."/>
        </authorList>
    </citation>
    <scope>NUCLEOTIDE SEQUENCE [LARGE SCALE GENOMIC DNA]</scope>
    <source>
        <strain evidence="3 4">DSM 45886</strain>
    </source>
</reference>
<protein>
    <recommendedName>
        <fullName evidence="2">Type VII secretion system protein EccE domain-containing protein</fullName>
    </recommendedName>
</protein>
<keyword evidence="4" id="KW-1185">Reference proteome</keyword>
<evidence type="ECO:0000313" key="3">
    <source>
        <dbReference type="EMBL" id="MBB4959274.1"/>
    </source>
</evidence>
<dbReference type="EMBL" id="JACHJW010000001">
    <property type="protein sequence ID" value="MBB4959274.1"/>
    <property type="molecule type" value="Genomic_DNA"/>
</dbReference>
<feature type="region of interest" description="Disordered" evidence="1">
    <location>
        <begin position="1"/>
        <end position="21"/>
    </location>
</feature>
<dbReference type="Proteomes" id="UP000578819">
    <property type="component" value="Unassembled WGS sequence"/>
</dbReference>